<dbReference type="eggNOG" id="ENOG502RTME">
    <property type="taxonomic scope" value="Eukaryota"/>
</dbReference>
<dbReference type="Proteomes" id="UP000015103">
    <property type="component" value="Unassembled WGS sequence"/>
</dbReference>
<dbReference type="HOGENOM" id="CLU_360295_0_0_1"/>
<comment type="similarity">
    <text evidence="3">Belongs to the glycosyltransferase 8 family.</text>
</comment>
<evidence type="ECO:0000256" key="5">
    <source>
        <dbReference type="ARBA" id="ARBA00022679"/>
    </source>
</evidence>
<dbReference type="STRING" id="13249.T1HJU8"/>
<evidence type="ECO:0000259" key="10">
    <source>
        <dbReference type="Pfam" id="PF08437"/>
    </source>
</evidence>
<proteinExistence type="inferred from homology"/>
<feature type="domain" description="Glycosyl transferase family 1" evidence="9">
    <location>
        <begin position="101"/>
        <end position="238"/>
    </location>
</feature>
<dbReference type="InterPro" id="IPR001296">
    <property type="entry name" value="Glyco_trans_1"/>
</dbReference>
<dbReference type="InterPro" id="IPR050748">
    <property type="entry name" value="Glycosyltrans_8_dom-fam"/>
</dbReference>
<keyword evidence="4" id="KW-0328">Glycosyltransferase</keyword>
<keyword evidence="13" id="KW-1185">Reference proteome</keyword>
<comment type="pathway">
    <text evidence="2">Bacterial outer membrane biogenesis; LPS core biosynthesis.</text>
</comment>
<dbReference type="Gene3D" id="3.40.50.2000">
    <property type="entry name" value="Glycogen Phosphorylase B"/>
    <property type="match status" value="2"/>
</dbReference>
<keyword evidence="7" id="KW-0460">Magnesium</keyword>
<organism evidence="12 13">
    <name type="scientific">Rhodnius prolixus</name>
    <name type="common">Triatomid bug</name>
    <dbReference type="NCBI Taxonomy" id="13249"/>
    <lineage>
        <taxon>Eukaryota</taxon>
        <taxon>Metazoa</taxon>
        <taxon>Ecdysozoa</taxon>
        <taxon>Arthropoda</taxon>
        <taxon>Hexapoda</taxon>
        <taxon>Insecta</taxon>
        <taxon>Pterygota</taxon>
        <taxon>Neoptera</taxon>
        <taxon>Paraneoptera</taxon>
        <taxon>Hemiptera</taxon>
        <taxon>Heteroptera</taxon>
        <taxon>Panheteroptera</taxon>
        <taxon>Cimicomorpha</taxon>
        <taxon>Reduviidae</taxon>
        <taxon>Triatominae</taxon>
        <taxon>Rhodnius</taxon>
    </lineage>
</organism>
<protein>
    <submittedName>
        <fullName evidence="12">Uncharacterized protein</fullName>
    </submittedName>
</protein>
<comment type="cofactor">
    <cofactor evidence="1">
        <name>Mg(2+)</name>
        <dbReference type="ChEBI" id="CHEBI:18420"/>
    </cofactor>
</comment>
<reference evidence="12" key="1">
    <citation type="submission" date="2015-05" db="UniProtKB">
        <authorList>
            <consortium name="EnsemblMetazoa"/>
        </authorList>
    </citation>
    <scope>IDENTIFICATION</scope>
</reference>
<evidence type="ECO:0000256" key="2">
    <source>
        <dbReference type="ARBA" id="ARBA00004713"/>
    </source>
</evidence>
<evidence type="ECO:0000259" key="9">
    <source>
        <dbReference type="Pfam" id="PF00534"/>
    </source>
</evidence>
<dbReference type="GO" id="GO:0016757">
    <property type="term" value="F:glycosyltransferase activity"/>
    <property type="evidence" value="ECO:0007669"/>
    <property type="project" value="UniProtKB-KW"/>
</dbReference>
<dbReference type="Pfam" id="PF08437">
    <property type="entry name" value="Glyco_transf_8C"/>
    <property type="match status" value="1"/>
</dbReference>
<dbReference type="GO" id="GO:0046872">
    <property type="term" value="F:metal ion binding"/>
    <property type="evidence" value="ECO:0007669"/>
    <property type="project" value="UniProtKB-KW"/>
</dbReference>
<dbReference type="SUPFAM" id="SSF53448">
    <property type="entry name" value="Nucleotide-diphospho-sugar transferases"/>
    <property type="match status" value="2"/>
</dbReference>
<feature type="domain" description="Glycosyltransferase subfamily 4-like N-terminal" evidence="11">
    <location>
        <begin position="5"/>
        <end position="96"/>
    </location>
</feature>
<name>T1HJU8_RHOPR</name>
<accession>T1HJU8</accession>
<dbReference type="InParanoid" id="T1HJU8"/>
<dbReference type="AlphaFoldDB" id="T1HJU8"/>
<evidence type="ECO:0000256" key="6">
    <source>
        <dbReference type="ARBA" id="ARBA00022723"/>
    </source>
</evidence>
<evidence type="ECO:0000256" key="1">
    <source>
        <dbReference type="ARBA" id="ARBA00001946"/>
    </source>
</evidence>
<feature type="domain" description="Glycosyl transferase family 8 C-terminal" evidence="10">
    <location>
        <begin position="721"/>
        <end position="777"/>
    </location>
</feature>
<dbReference type="InterPro" id="IPR028098">
    <property type="entry name" value="Glyco_trans_4-like_N"/>
</dbReference>
<dbReference type="PANTHER" id="PTHR13778">
    <property type="entry name" value="GLYCOSYLTRANSFERASE 8 DOMAIN-CONTAINING PROTEIN"/>
    <property type="match status" value="1"/>
</dbReference>
<evidence type="ECO:0000313" key="12">
    <source>
        <dbReference type="EnsemblMetazoa" id="RPRC004320-PA"/>
    </source>
</evidence>
<dbReference type="EMBL" id="ACPB03028555">
    <property type="status" value="NOT_ANNOTATED_CDS"/>
    <property type="molecule type" value="Genomic_DNA"/>
</dbReference>
<evidence type="ECO:0000313" key="13">
    <source>
        <dbReference type="Proteomes" id="UP000015103"/>
    </source>
</evidence>
<keyword evidence="8" id="KW-0448">Lipopolysaccharide biosynthesis</keyword>
<dbReference type="Pfam" id="PF01501">
    <property type="entry name" value="Glyco_transf_8"/>
    <property type="match status" value="2"/>
</dbReference>
<dbReference type="SUPFAM" id="SSF53756">
    <property type="entry name" value="UDP-Glycosyltransferase/glycogen phosphorylase"/>
    <property type="match status" value="1"/>
</dbReference>
<dbReference type="CDD" id="cd03811">
    <property type="entry name" value="GT4_GT28_WabH-like"/>
    <property type="match status" value="1"/>
</dbReference>
<dbReference type="InterPro" id="IPR002495">
    <property type="entry name" value="Glyco_trans_8"/>
</dbReference>
<evidence type="ECO:0000256" key="4">
    <source>
        <dbReference type="ARBA" id="ARBA00022676"/>
    </source>
</evidence>
<keyword evidence="5" id="KW-0808">Transferase</keyword>
<dbReference type="Pfam" id="PF13439">
    <property type="entry name" value="Glyco_transf_4"/>
    <property type="match status" value="1"/>
</dbReference>
<dbReference type="VEuPathDB" id="VectorBase:RPRC004320"/>
<dbReference type="EnsemblMetazoa" id="RPRC004320-RA">
    <property type="protein sequence ID" value="RPRC004320-PA"/>
    <property type="gene ID" value="RPRC004320"/>
</dbReference>
<evidence type="ECO:0000256" key="8">
    <source>
        <dbReference type="ARBA" id="ARBA00022985"/>
    </source>
</evidence>
<sequence>MSHACALARFIKQNQPDTVIAFDAPSCRVVAQAIRYSKKMLPLISWLHYSLDHKKHAKQALVADHHLAISSGIKQQLIKRGVSPERISLIFNPVTPQSVVIPRPTDKTVFIYVGRLKFEGQKRLKDMLDAFSGLHGEWECHFIGDGSDAEICQAYAHQLDIADHLHWHGWQEKPWEYVQKQIPSVSALLLTSSFEGFGMVLVEAISYGVYCISSDCPSGPGDIIKNGVNGQLYAPNVIKEKITLNDNIDTLRINAFNIAYGIDKNFIFGCGISISSILLNNKGREIVFHIFTDCFDEKNISEFTELSHQYNTQIIVYLINCDELKKLPSTKNWSYATYFRFIIADFFNGLSSKVLYLDADIICNEKLDELINLDLGVHIAAVVSEGEKPWWSKRAHALGDEDISNGYFNAGFLLINIPLWAKEDISRQAMNLLSKDEIKEMISFLDQDILNIFSVIKNKIEFLGAHKTNKEKMLHIAYGVDKNFLFGAAISATSTIINSEIPITLHFFIDSIRYDDLHRFKKMSGRFNVDIFIYNINKTPLKDLPTKNWPYSAYYRLIAFDYLESYTDRVLYLDADIVCKAPLDELIHLSFDNAICAVVTDIEGMDKKAIERLDCPEIEDVYFNSGVMFVDLKKWHQQNLTSNVIKFIFEHSELKYPDQDALNMLLLGKTFLLPRKYNSIYSIKSELYDRTHQKYKKIINNESILIHYVGTTKPWNEWGQYPSTIFFQKAYLASEWNDVPLLKPRTSLQWKKISKHEFRKYHLFSGILARLKYIITK</sequence>
<keyword evidence="6" id="KW-0479">Metal-binding</keyword>
<dbReference type="CDD" id="cd04194">
    <property type="entry name" value="GT8_A4GalT_like"/>
    <property type="match status" value="2"/>
</dbReference>
<evidence type="ECO:0000256" key="3">
    <source>
        <dbReference type="ARBA" id="ARBA00006351"/>
    </source>
</evidence>
<evidence type="ECO:0000256" key="7">
    <source>
        <dbReference type="ARBA" id="ARBA00022842"/>
    </source>
</evidence>
<evidence type="ECO:0000259" key="11">
    <source>
        <dbReference type="Pfam" id="PF13439"/>
    </source>
</evidence>
<dbReference type="InterPro" id="IPR029044">
    <property type="entry name" value="Nucleotide-diphossugar_trans"/>
</dbReference>
<dbReference type="InterPro" id="IPR013645">
    <property type="entry name" value="Glyco_transf_8N"/>
</dbReference>
<dbReference type="Gene3D" id="3.90.550.10">
    <property type="entry name" value="Spore Coat Polysaccharide Biosynthesis Protein SpsA, Chain A"/>
    <property type="match status" value="2"/>
</dbReference>
<dbReference type="Pfam" id="PF00534">
    <property type="entry name" value="Glycos_transf_1"/>
    <property type="match status" value="1"/>
</dbReference>
<dbReference type="PANTHER" id="PTHR13778:SF64">
    <property type="entry name" value="LIPOPOLYSACCHARIDE 1,2-GLUCOSYLTRANSFERASE"/>
    <property type="match status" value="1"/>
</dbReference>